<feature type="domain" description="Lipocalin-like" evidence="2">
    <location>
        <begin position="35"/>
        <end position="122"/>
    </location>
</feature>
<sequence>MKNVLKIAFLLVVTIISNACSKEEEKKNEIPMPTIVGKWEFSKKIDYNELGQEQFRDYVNKCGTSKDYLLIELNKSYTEAITPSNCQPEINKTTYVYENNELKLVDFSYKLKIISLTSNELKVQYLNNSKSRAGIDTYLLIKK</sequence>
<dbReference type="InterPro" id="IPR024311">
    <property type="entry name" value="Lipocalin-like"/>
</dbReference>
<dbReference type="Pfam" id="PF13648">
    <property type="entry name" value="Lipocalin_4"/>
    <property type="match status" value="1"/>
</dbReference>
<evidence type="ECO:0000256" key="1">
    <source>
        <dbReference type="SAM" id="SignalP"/>
    </source>
</evidence>
<dbReference type="Proteomes" id="UP000238180">
    <property type="component" value="Unassembled WGS sequence"/>
</dbReference>
<feature type="chain" id="PRO_5014601887" description="Lipocalin-like domain-containing protein" evidence="1">
    <location>
        <begin position="22"/>
        <end position="143"/>
    </location>
</feature>
<evidence type="ECO:0000313" key="4">
    <source>
        <dbReference type="Proteomes" id="UP000238180"/>
    </source>
</evidence>
<reference evidence="3 4" key="1">
    <citation type="submission" date="2018-02" db="EMBL/GenBank/DDBJ databases">
        <authorList>
            <person name="Cohen D.B."/>
            <person name="Kent A.D."/>
        </authorList>
    </citation>
    <scope>NUCLEOTIDE SEQUENCE [LARGE SCALE GENOMIC DNA]</scope>
    <source>
        <strain evidence="3">CIP109753</strain>
    </source>
</reference>
<organism evidence="3 4">
    <name type="scientific">Flavobacterium columnare</name>
    <dbReference type="NCBI Taxonomy" id="996"/>
    <lineage>
        <taxon>Bacteria</taxon>
        <taxon>Pseudomonadati</taxon>
        <taxon>Bacteroidota</taxon>
        <taxon>Flavobacteriia</taxon>
        <taxon>Flavobacteriales</taxon>
        <taxon>Flavobacteriaceae</taxon>
        <taxon>Flavobacterium</taxon>
    </lineage>
</organism>
<name>A0A2N9PC09_9FLAO</name>
<dbReference type="RefSeq" id="WP_105196476.1">
    <property type="nucleotide sequence ID" value="NZ_OLKH01000103.1"/>
</dbReference>
<evidence type="ECO:0000259" key="2">
    <source>
        <dbReference type="Pfam" id="PF13648"/>
    </source>
</evidence>
<protein>
    <recommendedName>
        <fullName evidence="2">Lipocalin-like domain-containing protein</fullName>
    </recommendedName>
</protein>
<gene>
    <name evidence="3" type="ORF">FLACOL_01884</name>
</gene>
<feature type="signal peptide" evidence="1">
    <location>
        <begin position="1"/>
        <end position="21"/>
    </location>
</feature>
<evidence type="ECO:0000313" key="3">
    <source>
        <dbReference type="EMBL" id="SPE77874.1"/>
    </source>
</evidence>
<dbReference type="AlphaFoldDB" id="A0A2N9PC09"/>
<accession>A0A2N9PC09</accession>
<dbReference type="EMBL" id="OLKH01000103">
    <property type="protein sequence ID" value="SPE77874.1"/>
    <property type="molecule type" value="Genomic_DNA"/>
</dbReference>
<keyword evidence="1" id="KW-0732">Signal</keyword>
<proteinExistence type="predicted"/>